<protein>
    <recommendedName>
        <fullName evidence="4">ECA1-like gametogenesis related family protein</fullName>
    </recommendedName>
</protein>
<reference evidence="2 3" key="1">
    <citation type="submission" date="2020-12" db="EMBL/GenBank/DDBJ databases">
        <title>Concerted genomic and epigenomic changes stabilize Arabidopsis allopolyploids.</title>
        <authorList>
            <person name="Chen Z."/>
        </authorList>
    </citation>
    <scope>NUCLEOTIDE SEQUENCE [LARGE SCALE GENOMIC DNA]</scope>
    <source>
        <strain evidence="2">Allo738</strain>
        <tissue evidence="2">Leaf</tissue>
    </source>
</reference>
<comment type="caution">
    <text evidence="2">The sequence shown here is derived from an EMBL/GenBank/DDBJ whole genome shotgun (WGS) entry which is preliminary data.</text>
</comment>
<evidence type="ECO:0000313" key="2">
    <source>
        <dbReference type="EMBL" id="KAG7575602.1"/>
    </source>
</evidence>
<organism evidence="2 3">
    <name type="scientific">Arabidopsis thaliana x Arabidopsis arenosa</name>
    <dbReference type="NCBI Taxonomy" id="1240361"/>
    <lineage>
        <taxon>Eukaryota</taxon>
        <taxon>Viridiplantae</taxon>
        <taxon>Streptophyta</taxon>
        <taxon>Embryophyta</taxon>
        <taxon>Tracheophyta</taxon>
        <taxon>Spermatophyta</taxon>
        <taxon>Magnoliopsida</taxon>
        <taxon>eudicotyledons</taxon>
        <taxon>Gunneridae</taxon>
        <taxon>Pentapetalae</taxon>
        <taxon>rosids</taxon>
        <taxon>malvids</taxon>
        <taxon>Brassicales</taxon>
        <taxon>Brassicaceae</taxon>
        <taxon>Camelineae</taxon>
        <taxon>Arabidopsis</taxon>
    </lineage>
</organism>
<proteinExistence type="predicted"/>
<dbReference type="AlphaFoldDB" id="A0A8T2AR28"/>
<keyword evidence="3" id="KW-1185">Reference proteome</keyword>
<keyword evidence="1" id="KW-0732">Signal</keyword>
<accession>A0A8T2AR28</accession>
<evidence type="ECO:0000313" key="3">
    <source>
        <dbReference type="Proteomes" id="UP000694240"/>
    </source>
</evidence>
<feature type="signal peptide" evidence="1">
    <location>
        <begin position="1"/>
        <end position="27"/>
    </location>
</feature>
<dbReference type="Proteomes" id="UP000694240">
    <property type="component" value="Chromosome 8"/>
</dbReference>
<dbReference type="EMBL" id="JAEFBK010000008">
    <property type="protein sequence ID" value="KAG7575602.1"/>
    <property type="molecule type" value="Genomic_DNA"/>
</dbReference>
<evidence type="ECO:0008006" key="4">
    <source>
        <dbReference type="Google" id="ProtNLM"/>
    </source>
</evidence>
<name>A0A8T2AR28_9BRAS</name>
<gene>
    <name evidence="2" type="ORF">ISN45_Aa03g000830</name>
</gene>
<sequence length="103" mass="11619">MKLQQTKVMFFLLALLISTLMFQPSEARNENLCPTTAIDNVPGCFDALRKAAGDADFRWVTKVCCTAVRTLPDTCYLLVYPGKAYPIRIFKSICNGMFPPLRH</sequence>
<evidence type="ECO:0000256" key="1">
    <source>
        <dbReference type="SAM" id="SignalP"/>
    </source>
</evidence>
<feature type="chain" id="PRO_5035759740" description="ECA1-like gametogenesis related family protein" evidence="1">
    <location>
        <begin position="28"/>
        <end position="103"/>
    </location>
</feature>